<evidence type="ECO:0000259" key="3">
    <source>
        <dbReference type="PROSITE" id="PS50157"/>
    </source>
</evidence>
<feature type="domain" description="C2H2-type" evidence="3">
    <location>
        <begin position="127"/>
        <end position="154"/>
    </location>
</feature>
<comment type="caution">
    <text evidence="4">The sequence shown here is derived from an EMBL/GenBank/DDBJ whole genome shotgun (WGS) entry which is preliminary data.</text>
</comment>
<dbReference type="PROSITE" id="PS50157">
    <property type="entry name" value="ZINC_FINGER_C2H2_2"/>
    <property type="match status" value="1"/>
</dbReference>
<dbReference type="Gene3D" id="3.30.160.60">
    <property type="entry name" value="Classic Zinc Finger"/>
    <property type="match status" value="1"/>
</dbReference>
<evidence type="ECO:0000256" key="2">
    <source>
        <dbReference type="SAM" id="MobiDB-lite"/>
    </source>
</evidence>
<feature type="compositionally biased region" description="Basic and acidic residues" evidence="2">
    <location>
        <begin position="25"/>
        <end position="34"/>
    </location>
</feature>
<reference evidence="4 5" key="1">
    <citation type="submission" date="2024-08" db="EMBL/GenBank/DDBJ databases">
        <authorList>
            <person name="Cucini C."/>
            <person name="Frati F."/>
        </authorList>
    </citation>
    <scope>NUCLEOTIDE SEQUENCE [LARGE SCALE GENOMIC DNA]</scope>
</reference>
<dbReference type="PROSITE" id="PS00028">
    <property type="entry name" value="ZINC_FINGER_C2H2_1"/>
    <property type="match status" value="2"/>
</dbReference>
<dbReference type="SMART" id="SM00355">
    <property type="entry name" value="ZnF_C2H2"/>
    <property type="match status" value="2"/>
</dbReference>
<keyword evidence="1" id="KW-0863">Zinc-finger</keyword>
<sequence length="244" mass="26635">MDSSSSFETSIASNSGPGVEEDKTEDGAEKRTVMADEICEAGQSQSIEVSRRPATGGDNGAKAEETESVGDASKKVDGEDEGDSSFSQNSVVLYHCQICNACLGSVELMKQHVNRTHPEMASRKMVFRCEKCEVLFSRLDLYHEHAKLHVEEKLVPVKDSRPKLKIVEPKSGPGRIRSIVGTSINVVRPRASNLTPVLFSTQVGTTIAVQCPEHHFELSSNNLSILVGTDGQPKLEWVLDLQPQ</sequence>
<gene>
    <name evidence="4" type="ORF">ODALV1_LOCUS8127</name>
</gene>
<keyword evidence="5" id="KW-1185">Reference proteome</keyword>
<name>A0ABP1Q7W2_9HEXA</name>
<evidence type="ECO:0000313" key="5">
    <source>
        <dbReference type="Proteomes" id="UP001642540"/>
    </source>
</evidence>
<feature type="region of interest" description="Disordered" evidence="2">
    <location>
        <begin position="1"/>
        <end position="84"/>
    </location>
</feature>
<evidence type="ECO:0000313" key="4">
    <source>
        <dbReference type="EMBL" id="CAL8092113.1"/>
    </source>
</evidence>
<dbReference type="Proteomes" id="UP001642540">
    <property type="component" value="Unassembled WGS sequence"/>
</dbReference>
<feature type="compositionally biased region" description="Polar residues" evidence="2">
    <location>
        <begin position="1"/>
        <end position="16"/>
    </location>
</feature>
<accession>A0ABP1Q7W2</accession>
<evidence type="ECO:0000256" key="1">
    <source>
        <dbReference type="PROSITE-ProRule" id="PRU00042"/>
    </source>
</evidence>
<keyword evidence="1" id="KW-0479">Metal-binding</keyword>
<organism evidence="4 5">
    <name type="scientific">Orchesella dallaii</name>
    <dbReference type="NCBI Taxonomy" id="48710"/>
    <lineage>
        <taxon>Eukaryota</taxon>
        <taxon>Metazoa</taxon>
        <taxon>Ecdysozoa</taxon>
        <taxon>Arthropoda</taxon>
        <taxon>Hexapoda</taxon>
        <taxon>Collembola</taxon>
        <taxon>Entomobryomorpha</taxon>
        <taxon>Entomobryoidea</taxon>
        <taxon>Orchesellidae</taxon>
        <taxon>Orchesellinae</taxon>
        <taxon>Orchesella</taxon>
    </lineage>
</organism>
<protein>
    <recommendedName>
        <fullName evidence="3">C2H2-type domain-containing protein</fullName>
    </recommendedName>
</protein>
<dbReference type="EMBL" id="CAXLJM020000025">
    <property type="protein sequence ID" value="CAL8092113.1"/>
    <property type="molecule type" value="Genomic_DNA"/>
</dbReference>
<keyword evidence="1" id="KW-0862">Zinc</keyword>
<dbReference type="InterPro" id="IPR013087">
    <property type="entry name" value="Znf_C2H2_type"/>
</dbReference>
<proteinExistence type="predicted"/>